<evidence type="ECO:0000313" key="3">
    <source>
        <dbReference type="EMBL" id="RPA97198.1"/>
    </source>
</evidence>
<dbReference type="Proteomes" id="UP000276215">
    <property type="component" value="Unassembled WGS sequence"/>
</dbReference>
<evidence type="ECO:0000256" key="1">
    <source>
        <dbReference type="SAM" id="MobiDB-lite"/>
    </source>
</evidence>
<dbReference type="InterPro" id="IPR009686">
    <property type="entry name" value="Senescence/spartin_C"/>
</dbReference>
<dbReference type="GO" id="GO:0051301">
    <property type="term" value="P:cell division"/>
    <property type="evidence" value="ECO:0007669"/>
    <property type="project" value="TreeGrafter"/>
</dbReference>
<reference evidence="3 4" key="1">
    <citation type="journal article" date="2018" name="Nat. Ecol. Evol.">
        <title>Pezizomycetes genomes reveal the molecular basis of ectomycorrhizal truffle lifestyle.</title>
        <authorList>
            <person name="Murat C."/>
            <person name="Payen T."/>
            <person name="Noel B."/>
            <person name="Kuo A."/>
            <person name="Morin E."/>
            <person name="Chen J."/>
            <person name="Kohler A."/>
            <person name="Krizsan K."/>
            <person name="Balestrini R."/>
            <person name="Da Silva C."/>
            <person name="Montanini B."/>
            <person name="Hainaut M."/>
            <person name="Levati E."/>
            <person name="Barry K.W."/>
            <person name="Belfiori B."/>
            <person name="Cichocki N."/>
            <person name="Clum A."/>
            <person name="Dockter R.B."/>
            <person name="Fauchery L."/>
            <person name="Guy J."/>
            <person name="Iotti M."/>
            <person name="Le Tacon F."/>
            <person name="Lindquist E.A."/>
            <person name="Lipzen A."/>
            <person name="Malagnac F."/>
            <person name="Mello A."/>
            <person name="Molinier V."/>
            <person name="Miyauchi S."/>
            <person name="Poulain J."/>
            <person name="Riccioni C."/>
            <person name="Rubini A."/>
            <person name="Sitrit Y."/>
            <person name="Splivallo R."/>
            <person name="Traeger S."/>
            <person name="Wang M."/>
            <person name="Zifcakova L."/>
            <person name="Wipf D."/>
            <person name="Zambonelli A."/>
            <person name="Paolocci F."/>
            <person name="Nowrousian M."/>
            <person name="Ottonello S."/>
            <person name="Baldrian P."/>
            <person name="Spatafora J.W."/>
            <person name="Henrissat B."/>
            <person name="Nagy L.G."/>
            <person name="Aury J.M."/>
            <person name="Wincker P."/>
            <person name="Grigoriev I.V."/>
            <person name="Bonfante P."/>
            <person name="Martin F.M."/>
        </authorList>
    </citation>
    <scope>NUCLEOTIDE SEQUENCE [LARGE SCALE GENOMIC DNA]</scope>
    <source>
        <strain evidence="3 4">120613-1</strain>
    </source>
</reference>
<dbReference type="PANTHER" id="PTHR21068">
    <property type="entry name" value="SPARTIN"/>
    <property type="match status" value="1"/>
</dbReference>
<evidence type="ECO:0000313" key="4">
    <source>
        <dbReference type="Proteomes" id="UP000276215"/>
    </source>
</evidence>
<feature type="domain" description="Senescence" evidence="2">
    <location>
        <begin position="248"/>
        <end position="427"/>
    </location>
</feature>
<dbReference type="AlphaFoldDB" id="A0A3N4JJP1"/>
<dbReference type="PANTHER" id="PTHR21068:SF43">
    <property type="entry name" value="SPARTIN"/>
    <property type="match status" value="1"/>
</dbReference>
<dbReference type="EMBL" id="ML120406">
    <property type="protein sequence ID" value="RPA97198.1"/>
    <property type="molecule type" value="Genomic_DNA"/>
</dbReference>
<evidence type="ECO:0000259" key="2">
    <source>
        <dbReference type="Pfam" id="PF06911"/>
    </source>
</evidence>
<proteinExistence type="predicted"/>
<organism evidence="3 4">
    <name type="scientific">Choiromyces venosus 120613-1</name>
    <dbReference type="NCBI Taxonomy" id="1336337"/>
    <lineage>
        <taxon>Eukaryota</taxon>
        <taxon>Fungi</taxon>
        <taxon>Dikarya</taxon>
        <taxon>Ascomycota</taxon>
        <taxon>Pezizomycotina</taxon>
        <taxon>Pezizomycetes</taxon>
        <taxon>Pezizales</taxon>
        <taxon>Tuberaceae</taxon>
        <taxon>Choiromyces</taxon>
    </lineage>
</organism>
<sequence length="554" mass="58506">MSSLTTIFSFKGVQIIKPSHPNQVTGTLTLSHERQFAQPGIPEDEFLHIKFLSSAGTTELDTRLYGEQRAERLDPCTFTIELRAPEEGALLVIFPSVDQIVPREYLEFSAEGVDLQVTWAQVADSFATTINQWIAFSDGEAAVPAYQPSSYATEKGAGYGGSSANGAPAPYNPSTYRDEKSEGRLVLIDEENGHEVGEVGGYQVHAIGVQPGSKEPVEVSLPEDGSGQVTIRPADYLKDALDPTYKNSSIVGTAATASRLIVTTSSYIANAIQYGADTFTKKTKPNETPLMFNPSTHNRVRQLHTFSSSAAKLSAQTVGQVSKHAQNLGARIAGHTKDRSEKGKPANPGILNKSLVAFSTIADGIDYASRSLLASGANAATTIVGHKYGEEARGVAYGVTGSVKNVGLVYVDAFGVSRRAVVRGVAKGMVIGKVRGGGNVVVPGQNEVIDGIPKGWGDSPLGGPHAGPPSIHTPGDRSPPAPPSYQSVNGTFSGQGGSNPYFPPPPGNGGMSPQITGSIYRSPSPGNDTTMRSISPRPFDEKAGSDNMHGGYRY</sequence>
<dbReference type="InterPro" id="IPR045036">
    <property type="entry name" value="Spartin-like"/>
</dbReference>
<dbReference type="OrthoDB" id="20821at2759"/>
<dbReference type="Pfam" id="PF06911">
    <property type="entry name" value="Senescence"/>
    <property type="match status" value="1"/>
</dbReference>
<feature type="region of interest" description="Disordered" evidence="1">
    <location>
        <begin position="451"/>
        <end position="554"/>
    </location>
</feature>
<dbReference type="STRING" id="1336337.A0A3N4JJP1"/>
<keyword evidence="4" id="KW-1185">Reference proteome</keyword>
<protein>
    <recommendedName>
        <fullName evidence="2">Senescence domain-containing protein</fullName>
    </recommendedName>
</protein>
<dbReference type="GO" id="GO:0005886">
    <property type="term" value="C:plasma membrane"/>
    <property type="evidence" value="ECO:0007669"/>
    <property type="project" value="TreeGrafter"/>
</dbReference>
<feature type="compositionally biased region" description="Polar residues" evidence="1">
    <location>
        <begin position="511"/>
        <end position="533"/>
    </location>
</feature>
<accession>A0A3N4JJP1</accession>
<name>A0A3N4JJP1_9PEZI</name>
<gene>
    <name evidence="3" type="ORF">L873DRAFT_1691414</name>
</gene>